<protein>
    <submittedName>
        <fullName evidence="2">Acetyltransferase</fullName>
    </submittedName>
</protein>
<evidence type="ECO:0000313" key="3">
    <source>
        <dbReference type="Proteomes" id="UP000010953"/>
    </source>
</evidence>
<comment type="caution">
    <text evidence="2">The sequence shown here is derived from an EMBL/GenBank/DDBJ whole genome shotgun (WGS) entry which is preliminary data.</text>
</comment>
<dbReference type="InParanoid" id="M7XRR6"/>
<dbReference type="AlphaFoldDB" id="M7XRR6"/>
<dbReference type="SUPFAM" id="SSF55729">
    <property type="entry name" value="Acyl-CoA N-acyltransferases (Nat)"/>
    <property type="match status" value="2"/>
</dbReference>
<dbReference type="Proteomes" id="UP000010953">
    <property type="component" value="Unassembled WGS sequence"/>
</dbReference>
<keyword evidence="3" id="KW-1185">Reference proteome</keyword>
<gene>
    <name evidence="2" type="ORF">C943_02374</name>
</gene>
<evidence type="ECO:0000313" key="2">
    <source>
        <dbReference type="EMBL" id="EMS31227.1"/>
    </source>
</evidence>
<dbReference type="GO" id="GO:0016747">
    <property type="term" value="F:acyltransferase activity, transferring groups other than amino-acyl groups"/>
    <property type="evidence" value="ECO:0007669"/>
    <property type="project" value="InterPro"/>
</dbReference>
<dbReference type="InterPro" id="IPR052564">
    <property type="entry name" value="N-acetyltrans/Recomb-assoc"/>
</dbReference>
<dbReference type="STRING" id="1239962.C943_02374"/>
<feature type="domain" description="N-acetyltransferase" evidence="1">
    <location>
        <begin position="196"/>
        <end position="349"/>
    </location>
</feature>
<dbReference type="PANTHER" id="PTHR43451">
    <property type="entry name" value="ACETYLTRANSFERASE (GNAT) FAMILY PROTEIN"/>
    <property type="match status" value="1"/>
</dbReference>
<dbReference type="PANTHER" id="PTHR43451:SF1">
    <property type="entry name" value="ACETYLTRANSFERASE"/>
    <property type="match status" value="1"/>
</dbReference>
<organism evidence="2 3">
    <name type="scientific">Mariniradius saccharolyticus AK6</name>
    <dbReference type="NCBI Taxonomy" id="1239962"/>
    <lineage>
        <taxon>Bacteria</taxon>
        <taxon>Pseudomonadati</taxon>
        <taxon>Bacteroidota</taxon>
        <taxon>Cytophagia</taxon>
        <taxon>Cytophagales</taxon>
        <taxon>Cyclobacteriaceae</taxon>
        <taxon>Mariniradius</taxon>
    </lineage>
</organism>
<dbReference type="Pfam" id="PF13673">
    <property type="entry name" value="Acetyltransf_10"/>
    <property type="match status" value="1"/>
</dbReference>
<dbReference type="InterPro" id="IPR016181">
    <property type="entry name" value="Acyl_CoA_acyltransferase"/>
</dbReference>
<evidence type="ECO:0000259" key="1">
    <source>
        <dbReference type="PROSITE" id="PS51186"/>
    </source>
</evidence>
<dbReference type="eggNOG" id="COG1670">
    <property type="taxonomic scope" value="Bacteria"/>
</dbReference>
<dbReference type="Pfam" id="PF13523">
    <property type="entry name" value="Acetyltransf_8"/>
    <property type="match status" value="1"/>
</dbReference>
<dbReference type="PROSITE" id="PS51186">
    <property type="entry name" value="GNAT"/>
    <property type="match status" value="2"/>
</dbReference>
<dbReference type="Gene3D" id="3.40.630.30">
    <property type="match status" value="2"/>
</dbReference>
<dbReference type="InterPro" id="IPR000182">
    <property type="entry name" value="GNAT_dom"/>
</dbReference>
<feature type="domain" description="N-acetyltransferase" evidence="1">
    <location>
        <begin position="42"/>
        <end position="201"/>
    </location>
</feature>
<dbReference type="CDD" id="cd04301">
    <property type="entry name" value="NAT_SF"/>
    <property type="match status" value="1"/>
</dbReference>
<dbReference type="EMBL" id="AMZY02000020">
    <property type="protein sequence ID" value="EMS31227.1"/>
    <property type="molecule type" value="Genomic_DNA"/>
</dbReference>
<proteinExistence type="predicted"/>
<dbReference type="eggNOG" id="COG0456">
    <property type="taxonomic scope" value="Bacteria"/>
</dbReference>
<name>M7XRR6_9BACT</name>
<sequence length="349" mass="40379">MTWDFSIQKVETRRGHILPFAEEADLGRRSRQIRTISFFNSMIARKFTLADLPLLNDWLQTEPARKYFGVPEDWLHEIEANLDADWIHHFIVEDGKPFAFVQHYDAHLAPLGIWSEAPLGSAGIDFLIGELSFLGKGYGSKLVEFLVRDIRATGGFEHVVADPTPENNASIRLLEKAGFSAHSSGLYIKRLSDVPWSYYLAKETDIPEITDLFYNTIQFVNIKDYTKEQVDDWSYWHSAMDKWQHGIWHDFFVKAVDGAKIIGFGSLREDGYLDYLFTHKDHQHQGVGRGLYQKLENQARAKGHKSIYADVSITARRFFENLGFEVEIEQLKKSHFLELVNYRMRKALD</sequence>
<reference evidence="2" key="1">
    <citation type="submission" date="2013-01" db="EMBL/GenBank/DDBJ databases">
        <title>Genome assembly of Mariniradius saccharolyticus AK6.</title>
        <authorList>
            <person name="Vaidya B."/>
            <person name="Khatri I."/>
            <person name="Tanuku N.R.S."/>
            <person name="Subramanian S."/>
            <person name="Pinnaka A."/>
        </authorList>
    </citation>
    <scope>NUCLEOTIDE SEQUENCE [LARGE SCALE GENOMIC DNA]</scope>
    <source>
        <strain evidence="2">AK6</strain>
    </source>
</reference>
<accession>M7XRR6</accession>